<dbReference type="KEGG" id="lrs:PX52LOC_00784"/>
<keyword evidence="3 5" id="KW-0808">Transferase</keyword>
<protein>
    <submittedName>
        <fullName evidence="5">GT2 family glycosyltransferase</fullName>
    </submittedName>
</protein>
<evidence type="ECO:0000256" key="3">
    <source>
        <dbReference type="ARBA" id="ARBA00022679"/>
    </source>
</evidence>
<feature type="transmembrane region" description="Helical" evidence="4">
    <location>
        <begin position="331"/>
        <end position="352"/>
    </location>
</feature>
<evidence type="ECO:0000256" key="1">
    <source>
        <dbReference type="ARBA" id="ARBA00006739"/>
    </source>
</evidence>
<keyword evidence="4" id="KW-0812">Transmembrane</keyword>
<dbReference type="OrthoDB" id="9797391at2"/>
<keyword evidence="2" id="KW-0328">Glycosyltransferase</keyword>
<dbReference type="GO" id="GO:0016757">
    <property type="term" value="F:glycosyltransferase activity"/>
    <property type="evidence" value="ECO:0007669"/>
    <property type="project" value="UniProtKB-KW"/>
</dbReference>
<dbReference type="PANTHER" id="PTHR43630:SF1">
    <property type="entry name" value="POLY-BETA-1,6-N-ACETYL-D-GLUCOSAMINE SYNTHASE"/>
    <property type="match status" value="1"/>
</dbReference>
<keyword evidence="4" id="KW-1133">Transmembrane helix</keyword>
<dbReference type="AlphaFoldDB" id="A0A5C1A9X3"/>
<proteinExistence type="inferred from homology"/>
<dbReference type="SUPFAM" id="SSF53448">
    <property type="entry name" value="Nucleotide-diphospho-sugar transferases"/>
    <property type="match status" value="1"/>
</dbReference>
<keyword evidence="6" id="KW-1185">Reference proteome</keyword>
<organism evidence="5 6">
    <name type="scientific">Limnoglobus roseus</name>
    <dbReference type="NCBI Taxonomy" id="2598579"/>
    <lineage>
        <taxon>Bacteria</taxon>
        <taxon>Pseudomonadati</taxon>
        <taxon>Planctomycetota</taxon>
        <taxon>Planctomycetia</taxon>
        <taxon>Gemmatales</taxon>
        <taxon>Gemmataceae</taxon>
        <taxon>Limnoglobus</taxon>
    </lineage>
</organism>
<feature type="transmembrane region" description="Helical" evidence="4">
    <location>
        <begin position="286"/>
        <end position="319"/>
    </location>
</feature>
<dbReference type="RefSeq" id="WP_149108853.1">
    <property type="nucleotide sequence ID" value="NZ_CP042425.1"/>
</dbReference>
<dbReference type="Gene3D" id="3.90.550.10">
    <property type="entry name" value="Spore Coat Polysaccharide Biosynthesis Protein SpsA, Chain A"/>
    <property type="match status" value="1"/>
</dbReference>
<name>A0A5C1A9X3_9BACT</name>
<sequence length="369" mass="40188">MIALLVALIFLVPATAACLYYVGFALLGQRRSLAPSDRPNRRIAVLIPAHDEELSLGLSLESILKADYPAELRTVVVVADNCTDGTTRLAQQFGVTALERTDAVQRGKGYALALGLESILAERPDAVLILDADCQIEPETFRVLDAHLEGGAEAVQCAVLTRNADDASTSFVGAMGNVFDNLLSAGKDRVGRPVPLRGSGMCFRRDVLERFPWQDFGLTEDAEYSDRLAAGGVRVRFEGRPLVRSETPTRQGDLYQQRRRWRAALFGGPGFVLRCVESKPLVLAQLLATGLLVGVAANFTLAAWYGVLVLLTGGVYLYAAAQVGLTWRRIGYLLSAPWIVARLVGVTLGGFVPREMVWQRTRRAAEVET</sequence>
<evidence type="ECO:0000313" key="6">
    <source>
        <dbReference type="Proteomes" id="UP000324974"/>
    </source>
</evidence>
<comment type="similarity">
    <text evidence="1">Belongs to the glycosyltransferase 2 family.</text>
</comment>
<dbReference type="EMBL" id="CP042425">
    <property type="protein sequence ID" value="QEL13924.1"/>
    <property type="molecule type" value="Genomic_DNA"/>
</dbReference>
<accession>A0A5C1A9X3</accession>
<reference evidence="6" key="1">
    <citation type="submission" date="2019-08" db="EMBL/GenBank/DDBJ databases">
        <title>Limnoglobus roseus gen. nov., sp. nov., a novel freshwater planctomycete with a giant genome from the family Gemmataceae.</title>
        <authorList>
            <person name="Kulichevskaya I.S."/>
            <person name="Naumoff D.G."/>
            <person name="Miroshnikov K."/>
            <person name="Ivanova A."/>
            <person name="Philippov D.A."/>
            <person name="Hakobyan A."/>
            <person name="Rijpstra I.C."/>
            <person name="Sinninghe Damste J.S."/>
            <person name="Liesack W."/>
            <person name="Dedysh S.N."/>
        </authorList>
    </citation>
    <scope>NUCLEOTIDE SEQUENCE [LARGE SCALE GENOMIC DNA]</scope>
    <source>
        <strain evidence="6">PX52</strain>
    </source>
</reference>
<evidence type="ECO:0000313" key="5">
    <source>
        <dbReference type="EMBL" id="QEL13924.1"/>
    </source>
</evidence>
<evidence type="ECO:0000256" key="2">
    <source>
        <dbReference type="ARBA" id="ARBA00022676"/>
    </source>
</evidence>
<gene>
    <name evidence="5" type="ORF">PX52LOC_00784</name>
</gene>
<dbReference type="CDD" id="cd06438">
    <property type="entry name" value="EpsO_like"/>
    <property type="match status" value="1"/>
</dbReference>
<dbReference type="Proteomes" id="UP000324974">
    <property type="component" value="Chromosome"/>
</dbReference>
<keyword evidence="4" id="KW-0472">Membrane</keyword>
<evidence type="ECO:0000256" key="4">
    <source>
        <dbReference type="SAM" id="Phobius"/>
    </source>
</evidence>
<dbReference type="PANTHER" id="PTHR43630">
    <property type="entry name" value="POLY-BETA-1,6-N-ACETYL-D-GLUCOSAMINE SYNTHASE"/>
    <property type="match status" value="1"/>
</dbReference>
<dbReference type="InterPro" id="IPR029044">
    <property type="entry name" value="Nucleotide-diphossugar_trans"/>
</dbReference>
<dbReference type="Pfam" id="PF13641">
    <property type="entry name" value="Glyco_tranf_2_3"/>
    <property type="match status" value="1"/>
</dbReference>